<evidence type="ECO:0000313" key="1">
    <source>
        <dbReference type="EMBL" id="CAI6013850.1"/>
    </source>
</evidence>
<protein>
    <submittedName>
        <fullName evidence="1">Uncharacterized protein</fullName>
    </submittedName>
</protein>
<organism evidence="1 2">
    <name type="scientific">Clonostachys chloroleuca</name>
    <dbReference type="NCBI Taxonomy" id="1926264"/>
    <lineage>
        <taxon>Eukaryota</taxon>
        <taxon>Fungi</taxon>
        <taxon>Dikarya</taxon>
        <taxon>Ascomycota</taxon>
        <taxon>Pezizomycotina</taxon>
        <taxon>Sordariomycetes</taxon>
        <taxon>Hypocreomycetidae</taxon>
        <taxon>Hypocreales</taxon>
        <taxon>Bionectriaceae</taxon>
        <taxon>Clonostachys</taxon>
    </lineage>
</organism>
<keyword evidence="2" id="KW-1185">Reference proteome</keyword>
<dbReference type="AlphaFoldDB" id="A0AA35LP07"/>
<name>A0AA35LP07_9HYPO</name>
<gene>
    <name evidence="1" type="ORF">CCHLO57077_00017429</name>
</gene>
<proteinExistence type="predicted"/>
<comment type="caution">
    <text evidence="1">The sequence shown here is derived from an EMBL/GenBank/DDBJ whole genome shotgun (WGS) entry which is preliminary data.</text>
</comment>
<sequence>MELDDSDGLDETAGTKLFRACQRTGMPLYCLYPDLFLGLSMHMKWNMEFSTTVVRAILENFTIRCTASTIIKLPGDHGLFFPGAGLAPHRIMMEEVKHNRELPEFDQRVLSLLACSVAAMMLSSGVVECDWSDPRLDKFKGMVLSSCVNGLFRGPEEVDIQVATALDNQPALSNPEKAKQPQLNFSSNRLGIFYTFDPNITVMLNRGSELITDEVALSPKNAPPGV</sequence>
<dbReference type="Proteomes" id="UP001160390">
    <property type="component" value="Unassembled WGS sequence"/>
</dbReference>
<accession>A0AA35LP07</accession>
<dbReference type="EMBL" id="CABFNP030000416">
    <property type="protein sequence ID" value="CAI6013850.1"/>
    <property type="molecule type" value="Genomic_DNA"/>
</dbReference>
<evidence type="ECO:0000313" key="2">
    <source>
        <dbReference type="Proteomes" id="UP001160390"/>
    </source>
</evidence>
<reference evidence="1" key="1">
    <citation type="submission" date="2023-01" db="EMBL/GenBank/DDBJ databases">
        <authorList>
            <person name="Piombo E."/>
        </authorList>
    </citation>
    <scope>NUCLEOTIDE SEQUENCE</scope>
</reference>